<keyword evidence="1" id="KW-0472">Membrane</keyword>
<dbReference type="EMBL" id="LGTL01000004">
    <property type="protein sequence ID" value="KPA82957.1"/>
    <property type="molecule type" value="Genomic_DNA"/>
</dbReference>
<evidence type="ECO:0000313" key="2">
    <source>
        <dbReference type="EMBL" id="KPA82957.1"/>
    </source>
</evidence>
<evidence type="ECO:0000256" key="1">
    <source>
        <dbReference type="SAM" id="Phobius"/>
    </source>
</evidence>
<protein>
    <recommendedName>
        <fullName evidence="4">Transmembrane protein</fullName>
    </recommendedName>
</protein>
<proteinExistence type="predicted"/>
<gene>
    <name evidence="2" type="ORF">ABB37_02702</name>
</gene>
<evidence type="ECO:0008006" key="4">
    <source>
        <dbReference type="Google" id="ProtNLM"/>
    </source>
</evidence>
<organism evidence="2 3">
    <name type="scientific">Leptomonas pyrrhocoris</name>
    <name type="common">Firebug parasite</name>
    <dbReference type="NCBI Taxonomy" id="157538"/>
    <lineage>
        <taxon>Eukaryota</taxon>
        <taxon>Discoba</taxon>
        <taxon>Euglenozoa</taxon>
        <taxon>Kinetoplastea</taxon>
        <taxon>Metakinetoplastina</taxon>
        <taxon>Trypanosomatida</taxon>
        <taxon>Trypanosomatidae</taxon>
        <taxon>Leishmaniinae</taxon>
        <taxon>Leptomonas</taxon>
    </lineage>
</organism>
<dbReference type="Proteomes" id="UP000037923">
    <property type="component" value="Unassembled WGS sequence"/>
</dbReference>
<dbReference type="OMA" id="NPHIRRI"/>
<dbReference type="GeneID" id="26902993"/>
<reference evidence="2 3" key="1">
    <citation type="submission" date="2015-07" db="EMBL/GenBank/DDBJ databases">
        <title>High-quality genome of monoxenous trypanosomatid Leptomonas pyrrhocoris.</title>
        <authorList>
            <person name="Flegontov P."/>
            <person name="Butenko A."/>
            <person name="Firsov S."/>
            <person name="Vlcek C."/>
            <person name="Logacheva M.D."/>
            <person name="Field M."/>
            <person name="Filatov D."/>
            <person name="Flegontova O."/>
            <person name="Gerasimov E."/>
            <person name="Jackson A.P."/>
            <person name="Kelly S."/>
            <person name="Opperdoes F."/>
            <person name="O'Reilly A."/>
            <person name="Votypka J."/>
            <person name="Yurchenko V."/>
            <person name="Lukes J."/>
        </authorList>
    </citation>
    <scope>NUCLEOTIDE SEQUENCE [LARGE SCALE GENOMIC DNA]</scope>
    <source>
        <strain evidence="2">H10</strain>
    </source>
</reference>
<keyword evidence="1" id="KW-1133">Transmembrane helix</keyword>
<sequence>MSDATSPKSPVAQAQNSAGSTKLPADYQYRLEDCEMALARHHFTRDELQRGLTWTKVSTGFDYALIAFGGYFGWTNYRIAEHEASFLRSVTGNPYIRRVFTPFPFLSLLCVVFGLFALPVDLAALSVAKDRIQMEERAIQNGEVIRQDIIREGTAVASSAKKVAIK</sequence>
<dbReference type="AlphaFoldDB" id="A0A0M9G5U7"/>
<name>A0A0M9G5U7_LEPPY</name>
<dbReference type="OrthoDB" id="272413at2759"/>
<keyword evidence="1" id="KW-0812">Transmembrane</keyword>
<accession>A0A0M9G5U7</accession>
<keyword evidence="3" id="KW-1185">Reference proteome</keyword>
<dbReference type="VEuPathDB" id="TriTrypDB:LpyrH10_04_2520"/>
<evidence type="ECO:0000313" key="3">
    <source>
        <dbReference type="Proteomes" id="UP000037923"/>
    </source>
</evidence>
<dbReference type="RefSeq" id="XP_015661396.1">
    <property type="nucleotide sequence ID" value="XM_015799794.1"/>
</dbReference>
<feature type="transmembrane region" description="Helical" evidence="1">
    <location>
        <begin position="105"/>
        <end position="128"/>
    </location>
</feature>
<comment type="caution">
    <text evidence="2">The sequence shown here is derived from an EMBL/GenBank/DDBJ whole genome shotgun (WGS) entry which is preliminary data.</text>
</comment>